<accession>A0A317VF22</accession>
<reference evidence="1 2" key="1">
    <citation type="submission" date="2016-12" db="EMBL/GenBank/DDBJ databases">
        <title>The genomes of Aspergillus section Nigri reveals drivers in fungal speciation.</title>
        <authorList>
            <consortium name="DOE Joint Genome Institute"/>
            <person name="Vesth T.C."/>
            <person name="Nybo J."/>
            <person name="Theobald S."/>
            <person name="Brandl J."/>
            <person name="Frisvad J.C."/>
            <person name="Nielsen K.F."/>
            <person name="Lyhne E.K."/>
            <person name="Kogle M.E."/>
            <person name="Kuo A."/>
            <person name="Riley R."/>
            <person name="Clum A."/>
            <person name="Nolan M."/>
            <person name="Lipzen A."/>
            <person name="Salamov A."/>
            <person name="Henrissat B."/>
            <person name="Wiebenga A."/>
            <person name="De Vries R.P."/>
            <person name="Grigoriev I.V."/>
            <person name="Mortensen U.H."/>
            <person name="Andersen M.R."/>
            <person name="Baker S.E."/>
        </authorList>
    </citation>
    <scope>NUCLEOTIDE SEQUENCE [LARGE SCALE GENOMIC DNA]</scope>
    <source>
        <strain evidence="1 2">CBS 115572</strain>
    </source>
</reference>
<comment type="caution">
    <text evidence="1">The sequence shown here is derived from an EMBL/GenBank/DDBJ whole genome shotgun (WGS) entry which is preliminary data.</text>
</comment>
<evidence type="ECO:0000313" key="2">
    <source>
        <dbReference type="Proteomes" id="UP000246702"/>
    </source>
</evidence>
<gene>
    <name evidence="1" type="ORF">BO94DRAFT_254605</name>
</gene>
<proteinExistence type="predicted"/>
<protein>
    <submittedName>
        <fullName evidence="1">Uncharacterized protein</fullName>
    </submittedName>
</protein>
<dbReference type="Proteomes" id="UP000246702">
    <property type="component" value="Unassembled WGS sequence"/>
</dbReference>
<dbReference type="AlphaFoldDB" id="A0A317VF22"/>
<evidence type="ECO:0000313" key="1">
    <source>
        <dbReference type="EMBL" id="PWY71801.1"/>
    </source>
</evidence>
<organism evidence="1 2">
    <name type="scientific">Aspergillus sclerotioniger CBS 115572</name>
    <dbReference type="NCBI Taxonomy" id="1450535"/>
    <lineage>
        <taxon>Eukaryota</taxon>
        <taxon>Fungi</taxon>
        <taxon>Dikarya</taxon>
        <taxon>Ascomycota</taxon>
        <taxon>Pezizomycotina</taxon>
        <taxon>Eurotiomycetes</taxon>
        <taxon>Eurotiomycetidae</taxon>
        <taxon>Eurotiales</taxon>
        <taxon>Aspergillaceae</taxon>
        <taxon>Aspergillus</taxon>
        <taxon>Aspergillus subgen. Circumdati</taxon>
    </lineage>
</organism>
<sequence length="184" mass="20398">MFAFAGCELDSNGNSDRSPRSHHRHLHAPIVDPSLSQLDTTCLMSGFARYHQLPLTTTQYMLYFHQTIDLPPTWNSLECHQFNCHSTPFPPTPIQCNSSASLPDGASSVLCTACRHCRATADRSRCLGRTRRLTSAICILTSPSRAEKNLAATRDSGDFPYVSNRTITAAELTRHTDQLGLSFE</sequence>
<dbReference type="EMBL" id="MSFK01000035">
    <property type="protein sequence ID" value="PWY71801.1"/>
    <property type="molecule type" value="Genomic_DNA"/>
</dbReference>
<dbReference type="GeneID" id="37108598"/>
<keyword evidence="2" id="KW-1185">Reference proteome</keyword>
<dbReference type="RefSeq" id="XP_025463037.1">
    <property type="nucleotide sequence ID" value="XM_025606455.1"/>
</dbReference>
<name>A0A317VF22_9EURO</name>